<reference evidence="2" key="1">
    <citation type="submission" date="2019-06" db="EMBL/GenBank/DDBJ databases">
        <title>Draft genome sequence of the griseofulvin-producing fungus Xylaria cubensis strain G536.</title>
        <authorList>
            <person name="Mead M.E."/>
            <person name="Raja H.A."/>
            <person name="Steenwyk J.L."/>
            <person name="Knowles S.L."/>
            <person name="Oberlies N.H."/>
            <person name="Rokas A."/>
        </authorList>
    </citation>
    <scope>NUCLEOTIDE SEQUENCE [LARGE SCALE GENOMIC DNA]</scope>
    <source>
        <strain evidence="2">G536</strain>
    </source>
</reference>
<sequence>MSRRQTRSQTKAISTSTTLPDIKVLPLDKPNTNLPANDGVCRLPTALTRAITGLKASDHKILLRKQAWLRQYSLEVPSLFTRHAGVLNATLVFAQEEAGTAVCIAPNGMLLTCSHCVAGNADELNESRNHWLLFRSGIAVKAVCVAWDERRDLALLHVNAVQQAGEDGGLSRFPFVSMSPTAPVLDSRLVCVGHPGSEDLEASQPGIKTNYDVLHVSTGRYRGRADDQDPQDNSEIGALMHDCWTYWGHSGAPLLDFKTGKLIGLHSSWDDETGMRRGIPLEAILEFLYENKDRVPFIIEQMEH</sequence>
<dbReference type="Pfam" id="PF13365">
    <property type="entry name" value="Trypsin_2"/>
    <property type="match status" value="1"/>
</dbReference>
<dbReference type="Gene3D" id="2.40.10.10">
    <property type="entry name" value="Trypsin-like serine proteases"/>
    <property type="match status" value="2"/>
</dbReference>
<dbReference type="InterPro" id="IPR009003">
    <property type="entry name" value="Peptidase_S1_PA"/>
</dbReference>
<dbReference type="PANTHER" id="PTHR43019:SF23">
    <property type="entry name" value="PROTEASE DO-LIKE 5, CHLOROPLASTIC"/>
    <property type="match status" value="1"/>
</dbReference>
<name>A0A553HSH4_9PEZI</name>
<dbReference type="Proteomes" id="UP000319160">
    <property type="component" value="Unassembled WGS sequence"/>
</dbReference>
<accession>A0A553HSH4</accession>
<keyword evidence="2" id="KW-1185">Reference proteome</keyword>
<dbReference type="PANTHER" id="PTHR43019">
    <property type="entry name" value="SERINE ENDOPROTEASE DEGS"/>
    <property type="match status" value="1"/>
</dbReference>
<dbReference type="SUPFAM" id="SSF50494">
    <property type="entry name" value="Trypsin-like serine proteases"/>
    <property type="match status" value="1"/>
</dbReference>
<dbReference type="STRING" id="2512241.A0A553HSH4"/>
<evidence type="ECO:0000313" key="1">
    <source>
        <dbReference type="EMBL" id="TRX90910.1"/>
    </source>
</evidence>
<gene>
    <name evidence="1" type="ORF">FHL15_008115</name>
</gene>
<proteinExistence type="predicted"/>
<evidence type="ECO:0008006" key="3">
    <source>
        <dbReference type="Google" id="ProtNLM"/>
    </source>
</evidence>
<evidence type="ECO:0000313" key="2">
    <source>
        <dbReference type="Proteomes" id="UP000319160"/>
    </source>
</evidence>
<dbReference type="OrthoDB" id="4217619at2759"/>
<dbReference type="EMBL" id="VFLP01000050">
    <property type="protein sequence ID" value="TRX90910.1"/>
    <property type="molecule type" value="Genomic_DNA"/>
</dbReference>
<dbReference type="AlphaFoldDB" id="A0A553HSH4"/>
<organism evidence="1 2">
    <name type="scientific">Xylaria flabelliformis</name>
    <dbReference type="NCBI Taxonomy" id="2512241"/>
    <lineage>
        <taxon>Eukaryota</taxon>
        <taxon>Fungi</taxon>
        <taxon>Dikarya</taxon>
        <taxon>Ascomycota</taxon>
        <taxon>Pezizomycotina</taxon>
        <taxon>Sordariomycetes</taxon>
        <taxon>Xylariomycetidae</taxon>
        <taxon>Xylariales</taxon>
        <taxon>Xylariaceae</taxon>
        <taxon>Xylaria</taxon>
    </lineage>
</organism>
<protein>
    <recommendedName>
        <fullName evidence="3">Serine protease</fullName>
    </recommendedName>
</protein>
<comment type="caution">
    <text evidence="1">The sequence shown here is derived from an EMBL/GenBank/DDBJ whole genome shotgun (WGS) entry which is preliminary data.</text>
</comment>
<dbReference type="InterPro" id="IPR043504">
    <property type="entry name" value="Peptidase_S1_PA_chymotrypsin"/>
</dbReference>